<keyword evidence="5" id="KW-1185">Reference proteome</keyword>
<dbReference type="InterPro" id="IPR011089">
    <property type="entry name" value="GmrSD_C"/>
</dbReference>
<evidence type="ECO:0008006" key="6">
    <source>
        <dbReference type="Google" id="ProtNLM"/>
    </source>
</evidence>
<organism evidence="4 5">
    <name type="scientific">Leeuwenhoekiella polynyae</name>
    <dbReference type="NCBI Taxonomy" id="1550906"/>
    <lineage>
        <taxon>Bacteria</taxon>
        <taxon>Pseudomonadati</taxon>
        <taxon>Bacteroidota</taxon>
        <taxon>Flavobacteriia</taxon>
        <taxon>Flavobacteriales</taxon>
        <taxon>Flavobacteriaceae</taxon>
        <taxon>Leeuwenhoekiella</taxon>
    </lineage>
</organism>
<feature type="domain" description="GmrSD restriction endonucleases N-terminal" evidence="1">
    <location>
        <begin position="10"/>
        <end position="219"/>
    </location>
</feature>
<dbReference type="InterPro" id="IPR004919">
    <property type="entry name" value="GmrSD_N"/>
</dbReference>
<gene>
    <name evidence="4" type="ORF">DSM02_3297</name>
</gene>
<dbReference type="EMBL" id="QOVK01000020">
    <property type="protein sequence ID" value="RXG15756.1"/>
    <property type="molecule type" value="Genomic_DNA"/>
</dbReference>
<sequence>MKATELPINAFLQAANVQFVIPVYQRNYDWTSKECKELLKDIVAVEEDSRGTHFIGSIVFIHEGIYSTSEVKELVIIDGQQRLTTINILYVALYRFAKENGLEQDRDRLYNLFLTNQYVKQESSKLKLKQTDTNSAAFHAIMIGTEKEFNQYSNVIENYTYFKSQITEENFETIQRGLNRLIFVEISLERDKDDPQRIFESLNSTGLELSQSDLIRNFILMDLEPKDQQRVFEQIWNPIEDNALDLTHQKSMVSAYIRDYLTLRNNKIPNKSKVYEEFKKLYPNKKGDDYQQDLENIKSLSVHYKKFINPSTVKDDKIRRELKYISRLEINVAYPFLLQVFEDAENGLLDSATLIQILKLIQSYVWRRFIVGLPTNALNKIFMSLYSEIDIEDYYNTLAQALVKKRGTAKFPGDSEIKTALLDKDLYNIQSKNRNYMFEMLENYNNREFVDTSNEQITIEHIFPQTPAKEWEQDLPAESFFMFKEKHLNTLSNLTLSGNNGALGNRSFQDKKTMNKEGLEQGYIYSRLWLNNYLKNIDTWNLINYTERFELIYERFLKIWEFPDVVVEVEEDDTIEINIYNADKPTGKKLEYFIFEETKYEETHIAQMYFTVLSELYSKNPQLLLDSKDIIQLSRNTEDFRAPQELVNGYYIESNIDSNSKFRNLKKILSVFDAEDDLFVKFESSQATSNTAKRFSIRREFWKQLLPQIRETKLFSNVNPTRDHWLSSGAGTSGVMYSFVITGSYARVELGFISSSKEKNKAYFSKLYKSKEAIETSFGSELVWDELPENKMSRIKIELQNVNLFNEEDWSQMTSFLIETLPKFENALQSFVNKLR</sequence>
<evidence type="ECO:0000259" key="2">
    <source>
        <dbReference type="Pfam" id="PF07510"/>
    </source>
</evidence>
<accession>A0A4Q0NWP0</accession>
<dbReference type="RefSeq" id="WP_128766590.1">
    <property type="nucleotide sequence ID" value="NZ_JBHUOO010000022.1"/>
</dbReference>
<evidence type="ECO:0000313" key="5">
    <source>
        <dbReference type="Proteomes" id="UP000289859"/>
    </source>
</evidence>
<comment type="caution">
    <text evidence="4">The sequence shown here is derived from an EMBL/GenBank/DDBJ whole genome shotgun (WGS) entry which is preliminary data.</text>
</comment>
<dbReference type="AlphaFoldDB" id="A0A4Q0NWP0"/>
<dbReference type="Proteomes" id="UP000289859">
    <property type="component" value="Unassembled WGS sequence"/>
</dbReference>
<name>A0A4Q0NWP0_9FLAO</name>
<dbReference type="InterPro" id="IPR025364">
    <property type="entry name" value="DUF4268"/>
</dbReference>
<evidence type="ECO:0000259" key="3">
    <source>
        <dbReference type="Pfam" id="PF14088"/>
    </source>
</evidence>
<feature type="domain" description="DUF4268" evidence="3">
    <location>
        <begin position="697"/>
        <end position="829"/>
    </location>
</feature>
<reference evidence="4 5" key="1">
    <citation type="submission" date="2018-07" db="EMBL/GenBank/DDBJ databases">
        <title>Leeuwenhoekiella genomics.</title>
        <authorList>
            <person name="Tahon G."/>
            <person name="Willems A."/>
        </authorList>
    </citation>
    <scope>NUCLEOTIDE SEQUENCE [LARGE SCALE GENOMIC DNA]</scope>
    <source>
        <strain evidence="4 5">LMG 29608</strain>
    </source>
</reference>
<protein>
    <recommendedName>
        <fullName evidence="6">DUF4268 domain-containing protein</fullName>
    </recommendedName>
</protein>
<feature type="domain" description="GmrSD restriction endonucleases C-terminal" evidence="2">
    <location>
        <begin position="412"/>
        <end position="549"/>
    </location>
</feature>
<dbReference type="PANTHER" id="PTHR35149">
    <property type="entry name" value="SLL5132 PROTEIN"/>
    <property type="match status" value="1"/>
</dbReference>
<dbReference type="Pfam" id="PF07510">
    <property type="entry name" value="GmrSD_C"/>
    <property type="match status" value="1"/>
</dbReference>
<evidence type="ECO:0000259" key="1">
    <source>
        <dbReference type="Pfam" id="PF03235"/>
    </source>
</evidence>
<evidence type="ECO:0000313" key="4">
    <source>
        <dbReference type="EMBL" id="RXG15756.1"/>
    </source>
</evidence>
<dbReference type="PANTHER" id="PTHR35149:SF2">
    <property type="entry name" value="DUF262 DOMAIN-CONTAINING PROTEIN"/>
    <property type="match status" value="1"/>
</dbReference>
<dbReference type="Pfam" id="PF14088">
    <property type="entry name" value="DUF4268"/>
    <property type="match status" value="1"/>
</dbReference>
<proteinExistence type="predicted"/>
<dbReference type="OrthoDB" id="9798761at2"/>
<dbReference type="Pfam" id="PF03235">
    <property type="entry name" value="GmrSD_N"/>
    <property type="match status" value="1"/>
</dbReference>